<dbReference type="InterPro" id="IPR001845">
    <property type="entry name" value="HTH_ArsR_DNA-bd_dom"/>
</dbReference>
<dbReference type="SUPFAM" id="SSF46785">
    <property type="entry name" value="Winged helix' DNA-binding domain"/>
    <property type="match status" value="1"/>
</dbReference>
<dbReference type="Pfam" id="PF01022">
    <property type="entry name" value="HTH_5"/>
    <property type="match status" value="1"/>
</dbReference>
<dbReference type="GO" id="GO:0032259">
    <property type="term" value="P:methylation"/>
    <property type="evidence" value="ECO:0007669"/>
    <property type="project" value="UniProtKB-KW"/>
</dbReference>
<accession>A0A0M7AP83</accession>
<dbReference type="EC" id="2.1.1.-" evidence="2"/>
<dbReference type="RefSeq" id="WP_055673724.1">
    <property type="nucleotide sequence ID" value="NZ_CXWD01000025.1"/>
</dbReference>
<dbReference type="InterPro" id="IPR036388">
    <property type="entry name" value="WH-like_DNA-bd_sf"/>
</dbReference>
<dbReference type="PANTHER" id="PTHR42912:SF93">
    <property type="entry name" value="N6-ADENOSINE-METHYLTRANSFERASE TMT1A"/>
    <property type="match status" value="1"/>
</dbReference>
<dbReference type="InterPro" id="IPR050508">
    <property type="entry name" value="Methyltransf_Superfamily"/>
</dbReference>
<dbReference type="EMBL" id="CXWD01000025">
    <property type="protein sequence ID" value="CTQ76242.1"/>
    <property type="molecule type" value="Genomic_DNA"/>
</dbReference>
<name>A0A0M7AP83_9HYPH</name>
<evidence type="ECO:0000313" key="2">
    <source>
        <dbReference type="EMBL" id="CTQ76242.1"/>
    </source>
</evidence>
<dbReference type="PANTHER" id="PTHR42912">
    <property type="entry name" value="METHYLTRANSFERASE"/>
    <property type="match status" value="1"/>
</dbReference>
<evidence type="ECO:0000259" key="1">
    <source>
        <dbReference type="PROSITE" id="PS50987"/>
    </source>
</evidence>
<protein>
    <submittedName>
        <fullName evidence="2">Putative methyltransferase YcgJ</fullName>
        <ecNumber evidence="2">2.1.1.-</ecNumber>
    </submittedName>
</protein>
<keyword evidence="2" id="KW-0489">Methyltransferase</keyword>
<dbReference type="CDD" id="cd02440">
    <property type="entry name" value="AdoMet_MTases"/>
    <property type="match status" value="1"/>
</dbReference>
<dbReference type="AlphaFoldDB" id="A0A0M7AP83"/>
<dbReference type="Pfam" id="PF08241">
    <property type="entry name" value="Methyltransf_11"/>
    <property type="match status" value="1"/>
</dbReference>
<evidence type="ECO:0000313" key="3">
    <source>
        <dbReference type="Proteomes" id="UP000053235"/>
    </source>
</evidence>
<sequence>MTERNTLSVDETLAALRAVGEATRIRLIALLAQNELTVKDATAILGQSQPRISRHLKLLAEADVIQRFPEGSWVYYRLSDGPEGALARDVVARISNEDAVLAADQERFQTIRKAKAEEAAAFFAGRALTWDRERSLHVLEADVEAAMRNALGDAPFQTFLDLGTGTGRLLEVFADQYVSALGVDASHDMLSVARANLSKAGLNNAQVRHGDVYALNVPPKSFDVVAIHQVLHFLDDPARALAEAARALRPGGRLLIVDFAPHELEFLRDRHAHRRLGFASEQMERWLDALDLDLEQTTDLVPGEADDSKLTVTLWLARDRRIITDVPAQNSSREVA</sequence>
<organism evidence="2 3">
    <name type="scientific">Roseibium alexandrii</name>
    <dbReference type="NCBI Taxonomy" id="388408"/>
    <lineage>
        <taxon>Bacteria</taxon>
        <taxon>Pseudomonadati</taxon>
        <taxon>Pseudomonadota</taxon>
        <taxon>Alphaproteobacteria</taxon>
        <taxon>Hyphomicrobiales</taxon>
        <taxon>Stappiaceae</taxon>
        <taxon>Roseibium</taxon>
    </lineage>
</organism>
<dbReference type="Gene3D" id="3.40.50.150">
    <property type="entry name" value="Vaccinia Virus protein VP39"/>
    <property type="match status" value="1"/>
</dbReference>
<feature type="domain" description="HTH arsR-type" evidence="1">
    <location>
        <begin position="4"/>
        <end position="98"/>
    </location>
</feature>
<dbReference type="SMART" id="SM00418">
    <property type="entry name" value="HTH_ARSR"/>
    <property type="match status" value="1"/>
</dbReference>
<dbReference type="NCBIfam" id="NF033788">
    <property type="entry name" value="HTH_metalloreg"/>
    <property type="match status" value="1"/>
</dbReference>
<dbReference type="PRINTS" id="PR00778">
    <property type="entry name" value="HTHARSR"/>
</dbReference>
<dbReference type="Proteomes" id="UP000053235">
    <property type="component" value="Unassembled WGS sequence"/>
</dbReference>
<dbReference type="InterPro" id="IPR013216">
    <property type="entry name" value="Methyltransf_11"/>
</dbReference>
<dbReference type="Gene3D" id="1.10.10.10">
    <property type="entry name" value="Winged helix-like DNA-binding domain superfamily/Winged helix DNA-binding domain"/>
    <property type="match status" value="1"/>
</dbReference>
<dbReference type="GO" id="GO:0008757">
    <property type="term" value="F:S-adenosylmethionine-dependent methyltransferase activity"/>
    <property type="evidence" value="ECO:0007669"/>
    <property type="project" value="InterPro"/>
</dbReference>
<keyword evidence="3" id="KW-1185">Reference proteome</keyword>
<dbReference type="SUPFAM" id="SSF53335">
    <property type="entry name" value="S-adenosyl-L-methionine-dependent methyltransferases"/>
    <property type="match status" value="1"/>
</dbReference>
<dbReference type="InterPro" id="IPR029063">
    <property type="entry name" value="SAM-dependent_MTases_sf"/>
</dbReference>
<dbReference type="InterPro" id="IPR036390">
    <property type="entry name" value="WH_DNA-bd_sf"/>
</dbReference>
<dbReference type="InterPro" id="IPR011991">
    <property type="entry name" value="ArsR-like_HTH"/>
</dbReference>
<gene>
    <name evidence="2" type="primary">ycgJ</name>
    <name evidence="2" type="ORF">LAX5112_04533</name>
</gene>
<proteinExistence type="predicted"/>
<dbReference type="STRING" id="388408.LAX5112_04533"/>
<reference evidence="3" key="1">
    <citation type="submission" date="2015-07" db="EMBL/GenBank/DDBJ databases">
        <authorList>
            <person name="Rodrigo-Torres Lidia"/>
            <person name="Arahal R.David."/>
        </authorList>
    </citation>
    <scope>NUCLEOTIDE SEQUENCE [LARGE SCALE GENOMIC DNA]</scope>
    <source>
        <strain evidence="3">CECT 5112</strain>
    </source>
</reference>
<dbReference type="GO" id="GO:0003700">
    <property type="term" value="F:DNA-binding transcription factor activity"/>
    <property type="evidence" value="ECO:0007669"/>
    <property type="project" value="InterPro"/>
</dbReference>
<keyword evidence="2" id="KW-0808">Transferase</keyword>
<dbReference type="CDD" id="cd00090">
    <property type="entry name" value="HTH_ARSR"/>
    <property type="match status" value="1"/>
</dbReference>
<dbReference type="PROSITE" id="PS50987">
    <property type="entry name" value="HTH_ARSR_2"/>
    <property type="match status" value="1"/>
</dbReference>